<evidence type="ECO:0000256" key="6">
    <source>
        <dbReference type="ARBA" id="ARBA00022759"/>
    </source>
</evidence>
<dbReference type="Gene3D" id="3.30.70.270">
    <property type="match status" value="2"/>
</dbReference>
<dbReference type="FunFam" id="3.30.70.270:FF:000020">
    <property type="entry name" value="Transposon Tf2-6 polyprotein-like Protein"/>
    <property type="match status" value="1"/>
</dbReference>
<evidence type="ECO:0000259" key="10">
    <source>
        <dbReference type="PROSITE" id="PS50878"/>
    </source>
</evidence>
<dbReference type="InterPro" id="IPR001584">
    <property type="entry name" value="Integrase_cat-core"/>
</dbReference>
<dbReference type="InterPro" id="IPR050951">
    <property type="entry name" value="Retrovirus_Pol_polyprotein"/>
</dbReference>
<dbReference type="GO" id="GO:0006508">
    <property type="term" value="P:proteolysis"/>
    <property type="evidence" value="ECO:0007669"/>
    <property type="project" value="UniProtKB-KW"/>
</dbReference>
<sequence length="1006" mass="116776">MATQNFFKLPIQEIAKKINSSNGQFIAQKKVTLPKNNLFPKPYDFFIYPFSTKYDLILGRQLLDEGTTSVNYGPRTVTIYGHVHEMIDAFLPSEEIHIQDTQNNSFRLDHLNSEEKAKLITLLKEFQDLQYKKGDQLTFTNNVKHTIRTSHNDPVYRKPYGYAPGLDTEVENQIKEMLDQGIIRESNSPYCSPIVVVPKKPDISGQKKYRIAIDYRYLNEITIADKYPIPNMDEILSKLGGCNYFTTIDLIKGFHQIEMDPESIPKTAFTTKTGHYEYTRMPFGLKNAPATFQRCMNDVLRPLLNKICMVYLDDIIVFSASLEEHLQSLRAVFQALSNANLKLQLDKCEFLKHDTYFLGHMVSPEGIRPNPEKLRAIENYPLPTKPKEIKSFLGLTGFYRKFIPHFAQIAKPLTTCLKKDKKVDIKNPEYIEAFKRLKLLISNDPILRSPDFKKKFVLTTDASNVALGAVLSQDGHPISYISRTLNDHETNYSTIEKELLAIVWATKTFRHYLLGRHFEIASDHQPLCWLHKMKEPNAKLTRWKFRLAEYDFDIKYVKGKENHVADALSRITIEEAFFTEATQHSAQEDNQNLISLTEKAVNNYNRQVIFTKGPEKVKQENYYKKKIIHISYETLTHKKAKQYLIDYFVNNHSALYIDSDADFETIQAAHKEIINPSTTKVIRSLTLLKNIKSYAEFKELILQSHEKLLHPGIQKTKKLFSENYFFPNSQLQIQNIINECQVCNLAKSEHRNTKVPFKLTPSIEFCRDKFVIDIYSVEGKHYLSCIDTYSKFATLEQIKTKDWIECKNALMRIFNQLGKPKLLKADRDGAFSSLALKEWLETEGVELQLNTTKTGVADIERFHKTINEKIRIINTMKNTETDLSKIETILYTYNHKTKHDTTGQTPAHIFLYAGQPTLNTQELKRTKIDKLNKGREDHDIDTRYRKGPLQKGKLDNPYKPTKNVEQTDADHYKITNRNRAMHYYKTQFKKRKKINQTHTPTQMATS</sequence>
<keyword evidence="7" id="KW-0378">Hydrolase</keyword>
<dbReference type="InterPro" id="IPR043128">
    <property type="entry name" value="Rev_trsase/Diguanyl_cyclase"/>
</dbReference>
<feature type="domain" description="Reverse transcriptase" evidence="10">
    <location>
        <begin position="178"/>
        <end position="362"/>
    </location>
</feature>
<dbReference type="CDD" id="cd09274">
    <property type="entry name" value="RNase_HI_RT_Ty3"/>
    <property type="match status" value="1"/>
</dbReference>
<dbReference type="AlphaFoldDB" id="Q8IT56"/>
<dbReference type="PANTHER" id="PTHR37984">
    <property type="entry name" value="PROTEIN CBG26694"/>
    <property type="match status" value="1"/>
</dbReference>
<dbReference type="InterPro" id="IPR036397">
    <property type="entry name" value="RNaseH_sf"/>
</dbReference>
<dbReference type="PROSITE" id="PS50994">
    <property type="entry name" value="INTEGRASE"/>
    <property type="match status" value="1"/>
</dbReference>
<dbReference type="SUPFAM" id="SSF53098">
    <property type="entry name" value="Ribonuclease H-like"/>
    <property type="match status" value="1"/>
</dbReference>
<dbReference type="EMBL" id="AF541948">
    <property type="protein sequence ID" value="AAN34651.1"/>
    <property type="molecule type" value="Genomic_DNA"/>
</dbReference>
<evidence type="ECO:0000256" key="4">
    <source>
        <dbReference type="ARBA" id="ARBA00022695"/>
    </source>
</evidence>
<dbReference type="InterPro" id="IPR000477">
    <property type="entry name" value="RT_dom"/>
</dbReference>
<dbReference type="InterPro" id="IPR041588">
    <property type="entry name" value="Integrase_H2C2"/>
</dbReference>
<dbReference type="GO" id="GO:0008233">
    <property type="term" value="F:peptidase activity"/>
    <property type="evidence" value="ECO:0007669"/>
    <property type="project" value="UniProtKB-KW"/>
</dbReference>
<dbReference type="FunFam" id="3.10.10.10:FF:000007">
    <property type="entry name" value="Retrovirus-related Pol polyprotein from transposon 17.6-like Protein"/>
    <property type="match status" value="1"/>
</dbReference>
<organism evidence="12">
    <name type="scientific">Drosophila melanogaster</name>
    <name type="common">Fruit fly</name>
    <dbReference type="NCBI Taxonomy" id="7227"/>
    <lineage>
        <taxon>Eukaryota</taxon>
        <taxon>Metazoa</taxon>
        <taxon>Ecdysozoa</taxon>
        <taxon>Arthropoda</taxon>
        <taxon>Hexapoda</taxon>
        <taxon>Insecta</taxon>
        <taxon>Pterygota</taxon>
        <taxon>Neoptera</taxon>
        <taxon>Endopterygota</taxon>
        <taxon>Diptera</taxon>
        <taxon>Brachycera</taxon>
        <taxon>Muscomorpha</taxon>
        <taxon>Ephydroidea</taxon>
        <taxon>Drosophilidae</taxon>
        <taxon>Drosophila</taxon>
        <taxon>Sophophora</taxon>
    </lineage>
</organism>
<feature type="domain" description="Integrase catalytic" evidence="11">
    <location>
        <begin position="757"/>
        <end position="914"/>
    </location>
</feature>
<evidence type="ECO:0000256" key="7">
    <source>
        <dbReference type="ARBA" id="ARBA00022801"/>
    </source>
</evidence>
<evidence type="ECO:0000313" key="12">
    <source>
        <dbReference type="EMBL" id="AAN34651.1"/>
    </source>
</evidence>
<accession>Q8IT56</accession>
<dbReference type="InterPro" id="IPR043502">
    <property type="entry name" value="DNA/RNA_pol_sf"/>
</dbReference>
<dbReference type="FunFam" id="3.10.20.370:FF:000001">
    <property type="entry name" value="Retrovirus-related Pol polyprotein from transposon 17.6-like protein"/>
    <property type="match status" value="1"/>
</dbReference>
<dbReference type="InterPro" id="IPR041373">
    <property type="entry name" value="RT_RNaseH"/>
</dbReference>
<dbReference type="PROSITE" id="PS50878">
    <property type="entry name" value="RT_POL"/>
    <property type="match status" value="1"/>
</dbReference>
<feature type="compositionally biased region" description="Basic and acidic residues" evidence="9">
    <location>
        <begin position="934"/>
        <end position="944"/>
    </location>
</feature>
<dbReference type="GO" id="GO:0042575">
    <property type="term" value="C:DNA polymerase complex"/>
    <property type="evidence" value="ECO:0007669"/>
    <property type="project" value="UniProtKB-ARBA"/>
</dbReference>
<dbReference type="Gene3D" id="3.30.420.10">
    <property type="entry name" value="Ribonuclease H-like superfamily/Ribonuclease H"/>
    <property type="match status" value="1"/>
</dbReference>
<dbReference type="Pfam" id="PF17917">
    <property type="entry name" value="RT_RNaseH"/>
    <property type="match status" value="1"/>
</dbReference>
<evidence type="ECO:0000256" key="8">
    <source>
        <dbReference type="ARBA" id="ARBA00022918"/>
    </source>
</evidence>
<dbReference type="InterPro" id="IPR012337">
    <property type="entry name" value="RNaseH-like_sf"/>
</dbReference>
<keyword evidence="3" id="KW-0808">Transferase</keyword>
<dbReference type="FlyBase" id="FBgn0063915">
    <property type="gene designation" value="McClintock\pol"/>
</dbReference>
<reference evidence="12" key="1">
    <citation type="journal article" date="2002" name="Genome Biol.">
        <title>The transposable elements of the Drosophila melanogaster euchromatin: a genomics perspective.</title>
        <authorList>
            <person name="Kaminker J.S."/>
            <person name="Bergman C.M."/>
            <person name="Kronmiller B."/>
            <person name="Carlson J."/>
            <person name="Svirskas R."/>
            <person name="Patel S."/>
            <person name="Frise E."/>
            <person name="Wheeler D.A."/>
            <person name="Lewis S.E."/>
            <person name="Rubin G.M."/>
            <person name="Ashburner M."/>
            <person name="Celniker S.E."/>
        </authorList>
    </citation>
    <scope>NUCLEOTIDE SEQUENCE</scope>
</reference>
<evidence type="ECO:0000256" key="2">
    <source>
        <dbReference type="ARBA" id="ARBA00022670"/>
    </source>
</evidence>
<keyword evidence="6" id="KW-0255">Endonuclease</keyword>
<evidence type="ECO:0000313" key="13">
    <source>
        <dbReference type="FlyBase" id="FBgn0063915"/>
    </source>
</evidence>
<name>Q8IT56_DROME</name>
<dbReference type="PANTHER" id="PTHR37984:SF5">
    <property type="entry name" value="PROTEIN NYNRIN-LIKE"/>
    <property type="match status" value="1"/>
</dbReference>
<dbReference type="CDD" id="cd01647">
    <property type="entry name" value="RT_LTR"/>
    <property type="match status" value="1"/>
</dbReference>
<keyword evidence="2" id="KW-0645">Protease</keyword>
<dbReference type="GO" id="GO:0004519">
    <property type="term" value="F:endonuclease activity"/>
    <property type="evidence" value="ECO:0007669"/>
    <property type="project" value="UniProtKB-KW"/>
</dbReference>
<gene>
    <name evidence="13" type="primary">pol</name>
</gene>
<dbReference type="GO" id="GO:0003676">
    <property type="term" value="F:nucleic acid binding"/>
    <property type="evidence" value="ECO:0007669"/>
    <property type="project" value="InterPro"/>
</dbReference>
<dbReference type="EC" id="2.7.7.49" evidence="1"/>
<proteinExistence type="predicted"/>
<keyword evidence="5" id="KW-0540">Nuclease</keyword>
<keyword evidence="8" id="KW-0695">RNA-directed DNA polymerase</keyword>
<protein>
    <recommendedName>
        <fullName evidence="1">RNA-directed DNA polymerase</fullName>
        <ecNumber evidence="1">2.7.7.49</ecNumber>
    </recommendedName>
</protein>
<dbReference type="SUPFAM" id="SSF56672">
    <property type="entry name" value="DNA/RNA polymerases"/>
    <property type="match status" value="1"/>
</dbReference>
<dbReference type="GO" id="GO:0003964">
    <property type="term" value="F:RNA-directed DNA polymerase activity"/>
    <property type="evidence" value="ECO:0007669"/>
    <property type="project" value="UniProtKB-KW"/>
</dbReference>
<dbReference type="Gene3D" id="1.10.340.70">
    <property type="match status" value="1"/>
</dbReference>
<evidence type="ECO:0000256" key="3">
    <source>
        <dbReference type="ARBA" id="ARBA00022679"/>
    </source>
</evidence>
<dbReference type="Gene3D" id="3.10.10.10">
    <property type="entry name" value="HIV Type 1 Reverse Transcriptase, subunit A, domain 1"/>
    <property type="match status" value="1"/>
</dbReference>
<keyword evidence="4" id="KW-0548">Nucleotidyltransferase</keyword>
<dbReference type="GO" id="GO:0015074">
    <property type="term" value="P:DNA integration"/>
    <property type="evidence" value="ECO:0007669"/>
    <property type="project" value="InterPro"/>
</dbReference>
<dbReference type="Pfam" id="PF17921">
    <property type="entry name" value="Integrase_H2C2"/>
    <property type="match status" value="1"/>
</dbReference>
<evidence type="ECO:0000259" key="11">
    <source>
        <dbReference type="PROSITE" id="PS50994"/>
    </source>
</evidence>
<feature type="region of interest" description="Disordered" evidence="9">
    <location>
        <begin position="934"/>
        <end position="963"/>
    </location>
</feature>
<dbReference type="Pfam" id="PF00078">
    <property type="entry name" value="RVT_1"/>
    <property type="match status" value="1"/>
</dbReference>
<evidence type="ECO:0000256" key="1">
    <source>
        <dbReference type="ARBA" id="ARBA00012493"/>
    </source>
</evidence>
<evidence type="ECO:0000256" key="9">
    <source>
        <dbReference type="SAM" id="MobiDB-lite"/>
    </source>
</evidence>
<evidence type="ECO:0000256" key="5">
    <source>
        <dbReference type="ARBA" id="ARBA00022722"/>
    </source>
</evidence>